<dbReference type="AlphaFoldDB" id="A0A1F8F5B7"/>
<evidence type="ECO:0000313" key="2">
    <source>
        <dbReference type="EMBL" id="OGN07449.1"/>
    </source>
</evidence>
<dbReference type="CDD" id="cd00093">
    <property type="entry name" value="HTH_XRE"/>
    <property type="match status" value="1"/>
</dbReference>
<reference evidence="2 3" key="1">
    <citation type="journal article" date="2016" name="Nat. Commun.">
        <title>Thousands of microbial genomes shed light on interconnected biogeochemical processes in an aquifer system.</title>
        <authorList>
            <person name="Anantharaman K."/>
            <person name="Brown C.T."/>
            <person name="Hug L.A."/>
            <person name="Sharon I."/>
            <person name="Castelle C.J."/>
            <person name="Probst A.J."/>
            <person name="Thomas B.C."/>
            <person name="Singh A."/>
            <person name="Wilkins M.J."/>
            <person name="Karaoz U."/>
            <person name="Brodie E.L."/>
            <person name="Williams K.H."/>
            <person name="Hubbard S.S."/>
            <person name="Banfield J.F."/>
        </authorList>
    </citation>
    <scope>NUCLEOTIDE SEQUENCE [LARGE SCALE GENOMIC DNA]</scope>
</reference>
<dbReference type="SUPFAM" id="SSF47413">
    <property type="entry name" value="lambda repressor-like DNA-binding domains"/>
    <property type="match status" value="1"/>
</dbReference>
<protein>
    <recommendedName>
        <fullName evidence="1">HTH cro/C1-type domain-containing protein</fullName>
    </recommendedName>
</protein>
<comment type="caution">
    <text evidence="2">The sequence shown here is derived from an EMBL/GenBank/DDBJ whole genome shotgun (WGS) entry which is preliminary data.</text>
</comment>
<dbReference type="EMBL" id="MGJM01000001">
    <property type="protein sequence ID" value="OGN07449.1"/>
    <property type="molecule type" value="Genomic_DNA"/>
</dbReference>
<feature type="domain" description="HTH cro/C1-type" evidence="1">
    <location>
        <begin position="17"/>
        <end position="71"/>
    </location>
</feature>
<accession>A0A1F8F5B7</accession>
<proteinExistence type="predicted"/>
<evidence type="ECO:0000313" key="3">
    <source>
        <dbReference type="Proteomes" id="UP000177605"/>
    </source>
</evidence>
<dbReference type="InterPro" id="IPR010982">
    <property type="entry name" value="Lambda_DNA-bd_dom_sf"/>
</dbReference>
<name>A0A1F8F5B7_9BACT</name>
<dbReference type="GO" id="GO:0003677">
    <property type="term" value="F:DNA binding"/>
    <property type="evidence" value="ECO:0007669"/>
    <property type="project" value="InterPro"/>
</dbReference>
<sequence>MSKMIYSKDHKNIVEHLKRARIEAGLEQKQVADKLGKTQSYISKIESGQRRLDVVQLKAFARIYKKDLNYFIKQ</sequence>
<dbReference type="InterPro" id="IPR001387">
    <property type="entry name" value="Cro/C1-type_HTH"/>
</dbReference>
<evidence type="ECO:0000259" key="1">
    <source>
        <dbReference type="PROSITE" id="PS50943"/>
    </source>
</evidence>
<dbReference type="Gene3D" id="1.10.260.40">
    <property type="entry name" value="lambda repressor-like DNA-binding domains"/>
    <property type="match status" value="1"/>
</dbReference>
<organism evidence="2 3">
    <name type="scientific">Candidatus Yanofskybacteria bacterium RIFCSPHIGHO2_01_FULL_48_25b</name>
    <dbReference type="NCBI Taxonomy" id="1802672"/>
    <lineage>
        <taxon>Bacteria</taxon>
        <taxon>Candidatus Yanofskyibacteriota</taxon>
    </lineage>
</organism>
<dbReference type="SMART" id="SM00530">
    <property type="entry name" value="HTH_XRE"/>
    <property type="match status" value="1"/>
</dbReference>
<dbReference type="Pfam" id="PF01381">
    <property type="entry name" value="HTH_3"/>
    <property type="match status" value="1"/>
</dbReference>
<dbReference type="PROSITE" id="PS50943">
    <property type="entry name" value="HTH_CROC1"/>
    <property type="match status" value="1"/>
</dbReference>
<gene>
    <name evidence="2" type="ORF">A2669_01895</name>
</gene>
<dbReference type="Proteomes" id="UP000177605">
    <property type="component" value="Unassembled WGS sequence"/>
</dbReference>